<organism evidence="2 3">
    <name type="scientific">Phytophthora cactorum</name>
    <dbReference type="NCBI Taxonomy" id="29920"/>
    <lineage>
        <taxon>Eukaryota</taxon>
        <taxon>Sar</taxon>
        <taxon>Stramenopiles</taxon>
        <taxon>Oomycota</taxon>
        <taxon>Peronosporomycetes</taxon>
        <taxon>Peronosporales</taxon>
        <taxon>Peronosporaceae</taxon>
        <taxon>Phytophthora</taxon>
    </lineage>
</organism>
<reference evidence="2 3" key="1">
    <citation type="submission" date="2018-01" db="EMBL/GenBank/DDBJ databases">
        <title>Draft genome of the strawberry crown rot pathogen Phytophthora cactorum.</title>
        <authorList>
            <person name="Armitage A.D."/>
            <person name="Lysoe E."/>
            <person name="Nellist C.F."/>
            <person name="Harrison R.J."/>
            <person name="Brurberg M.B."/>
        </authorList>
    </citation>
    <scope>NUCLEOTIDE SEQUENCE [LARGE SCALE GENOMIC DNA]</scope>
    <source>
        <strain evidence="2 3">10300</strain>
    </source>
</reference>
<proteinExistence type="predicted"/>
<evidence type="ECO:0000256" key="1">
    <source>
        <dbReference type="SAM" id="MobiDB-lite"/>
    </source>
</evidence>
<gene>
    <name evidence="2" type="ORF">PC110_g4302</name>
</gene>
<dbReference type="AlphaFoldDB" id="A0A329SSD7"/>
<keyword evidence="3" id="KW-1185">Reference proteome</keyword>
<dbReference type="OrthoDB" id="10304064at2759"/>
<comment type="caution">
    <text evidence="2">The sequence shown here is derived from an EMBL/GenBank/DDBJ whole genome shotgun (WGS) entry which is preliminary data.</text>
</comment>
<name>A0A329SSD7_9STRA</name>
<feature type="region of interest" description="Disordered" evidence="1">
    <location>
        <begin position="235"/>
        <end position="269"/>
    </location>
</feature>
<accession>A0A329SSD7</accession>
<feature type="compositionally biased region" description="Acidic residues" evidence="1">
    <location>
        <begin position="242"/>
        <end position="252"/>
    </location>
</feature>
<sequence>MWRFSGLQRAANGSCSAHLQPQTEEAEFPAASNGENNVLPWLWLSQDEHSKTRDRACVVLAAGSALETENRQQSEDQKLALLLLLSSAYCTTQMEKSTLWVWRGFRGVEKGAQVLRIKAMQDEEAVASEFHEHAPKLIWITRNFKEAMETPVPRYAAYVSGVVLFFKRLCGAESCSGTKVAPPETSRSEPRSLSKQFVAVLDAYVDAINTRQSPRIPKASNALLEQEIAEAWEAEKQTYTSDMEEENDDENILSERSLGTKGFAQGSCS</sequence>
<evidence type="ECO:0000313" key="2">
    <source>
        <dbReference type="EMBL" id="RAW39475.1"/>
    </source>
</evidence>
<dbReference type="VEuPathDB" id="FungiDB:PC110_g4302"/>
<dbReference type="Proteomes" id="UP000251314">
    <property type="component" value="Unassembled WGS sequence"/>
</dbReference>
<evidence type="ECO:0000313" key="3">
    <source>
        <dbReference type="Proteomes" id="UP000251314"/>
    </source>
</evidence>
<dbReference type="EMBL" id="MJFZ01000065">
    <property type="protein sequence ID" value="RAW39475.1"/>
    <property type="molecule type" value="Genomic_DNA"/>
</dbReference>
<protein>
    <submittedName>
        <fullName evidence="2">Uncharacterized protein</fullName>
    </submittedName>
</protein>